<dbReference type="PRINTS" id="PR00081">
    <property type="entry name" value="GDHRDH"/>
</dbReference>
<proteinExistence type="inferred from homology"/>
<feature type="transmembrane region" description="Helical" evidence="4">
    <location>
        <begin position="16"/>
        <end position="34"/>
    </location>
</feature>
<evidence type="ECO:0000259" key="5">
    <source>
        <dbReference type="SMART" id="SM00822"/>
    </source>
</evidence>
<dbReference type="EMBL" id="QNUK01000088">
    <property type="protein sequence ID" value="KAF5902590.1"/>
    <property type="molecule type" value="Genomic_DNA"/>
</dbReference>
<dbReference type="GO" id="GO:0008202">
    <property type="term" value="P:steroid metabolic process"/>
    <property type="evidence" value="ECO:0007669"/>
    <property type="project" value="TreeGrafter"/>
</dbReference>
<keyword evidence="2" id="KW-0560">Oxidoreductase</keyword>
<evidence type="ECO:0000256" key="1">
    <source>
        <dbReference type="ARBA" id="ARBA00006484"/>
    </source>
</evidence>
<dbReference type="GO" id="GO:0016491">
    <property type="term" value="F:oxidoreductase activity"/>
    <property type="evidence" value="ECO:0007669"/>
    <property type="project" value="UniProtKB-KW"/>
</dbReference>
<dbReference type="InterPro" id="IPR020904">
    <property type="entry name" value="Sc_DH/Rdtase_CS"/>
</dbReference>
<comment type="caution">
    <text evidence="6">The sequence shown here is derived from an EMBL/GenBank/DDBJ whole genome shotgun (WGS) entry which is preliminary data.</text>
</comment>
<dbReference type="InterPro" id="IPR036291">
    <property type="entry name" value="NAD(P)-bd_dom_sf"/>
</dbReference>
<name>A0A8J4TW42_CLAMG</name>
<dbReference type="PANTHER" id="PTHR43313">
    <property type="entry name" value="SHORT-CHAIN DEHYDROGENASE/REDUCTASE FAMILY 9C"/>
    <property type="match status" value="1"/>
</dbReference>
<dbReference type="SUPFAM" id="SSF51735">
    <property type="entry name" value="NAD(P)-binding Rossmann-fold domains"/>
    <property type="match status" value="1"/>
</dbReference>
<feature type="domain" description="Ketoreductase" evidence="5">
    <location>
        <begin position="92"/>
        <end position="276"/>
    </location>
</feature>
<protein>
    <submittedName>
        <fullName evidence="6">Estradiol 17-beta-dehydrogenase 2-like</fullName>
    </submittedName>
</protein>
<keyword evidence="4" id="KW-1133">Transmembrane helix</keyword>
<reference evidence="6" key="1">
    <citation type="submission" date="2020-07" db="EMBL/GenBank/DDBJ databases">
        <title>Clarias magur genome sequencing, assembly and annotation.</title>
        <authorList>
            <person name="Kushwaha B."/>
            <person name="Kumar R."/>
            <person name="Das P."/>
            <person name="Joshi C.G."/>
            <person name="Kumar D."/>
            <person name="Nagpure N.S."/>
            <person name="Pandey M."/>
            <person name="Agarwal S."/>
            <person name="Srivastava S."/>
            <person name="Singh M."/>
            <person name="Sahoo L."/>
            <person name="Jayasankar P."/>
            <person name="Meher P.K."/>
            <person name="Koringa P.G."/>
            <person name="Iquebal M.A."/>
            <person name="Das S.P."/>
            <person name="Bit A."/>
            <person name="Patnaik S."/>
            <person name="Patel N."/>
            <person name="Shah T.M."/>
            <person name="Hinsu A."/>
            <person name="Jena J.K."/>
        </authorList>
    </citation>
    <scope>NUCLEOTIDE SEQUENCE</scope>
    <source>
        <strain evidence="6">CIFAMagur01</strain>
        <tissue evidence="6">Testis</tissue>
    </source>
</reference>
<keyword evidence="7" id="KW-1185">Reference proteome</keyword>
<keyword evidence="4" id="KW-0472">Membrane</keyword>
<dbReference type="Pfam" id="PF00106">
    <property type="entry name" value="adh_short"/>
    <property type="match status" value="1"/>
</dbReference>
<dbReference type="PROSITE" id="PS00061">
    <property type="entry name" value="ADH_SHORT"/>
    <property type="match status" value="1"/>
</dbReference>
<dbReference type="Gene3D" id="3.40.50.720">
    <property type="entry name" value="NAD(P)-binding Rossmann-like Domain"/>
    <property type="match status" value="1"/>
</dbReference>
<dbReference type="PRINTS" id="PR00080">
    <property type="entry name" value="SDRFAMILY"/>
</dbReference>
<sequence length="389" mass="42449">MHLKSGPVNCVVVEMELWRCVLIVATSAALLMVGRSRTHWSWSVGIVVVEVILCCWISSGSGAAIIMSAFCGGCTLYFTSGRQEDMLPVQGKAVLITGCDSGFGHNLAKILDKAGMKVYASVLDEFGPGAQELREVSSAQLNILQLDITNSDQISEAYKLIKSQLGETGLWGLVNNAGVLEHADAELLPMRLLRKVMNVNFIAGVEVTQVFLPLIRRAQGRCVCIASLSGEVPFPGFAAYGASKAAVVSYYGALRQELSCWGIKVSIVQPGGFKTNIFGSQEKWGKLQQEILSTQSQEVIDAYGEEYICSLQHSSSTMTAHACANFKPVLDDLQHALLSKKPQAFYYPGPMAWAIPVLHRICPTRLFDAIFTRIFAYKKFSPAEVAIKR</sequence>
<gene>
    <name evidence="6" type="ORF">DAT39_007771</name>
</gene>
<dbReference type="PANTHER" id="PTHR43313:SF3">
    <property type="entry name" value="17-BETA-HYDROXYSTEROID DEHYDROGENASE TYPE 2"/>
    <property type="match status" value="1"/>
</dbReference>
<dbReference type="OrthoDB" id="9876299at2759"/>
<evidence type="ECO:0000256" key="4">
    <source>
        <dbReference type="SAM" id="Phobius"/>
    </source>
</evidence>
<evidence type="ECO:0000256" key="3">
    <source>
        <dbReference type="RuleBase" id="RU000363"/>
    </source>
</evidence>
<evidence type="ECO:0000256" key="2">
    <source>
        <dbReference type="ARBA" id="ARBA00023002"/>
    </source>
</evidence>
<feature type="transmembrane region" description="Helical" evidence="4">
    <location>
        <begin position="46"/>
        <end position="70"/>
    </location>
</feature>
<dbReference type="SMART" id="SM00822">
    <property type="entry name" value="PKS_KR"/>
    <property type="match status" value="1"/>
</dbReference>
<evidence type="ECO:0000313" key="6">
    <source>
        <dbReference type="EMBL" id="KAF5902590.1"/>
    </source>
</evidence>
<dbReference type="InterPro" id="IPR002347">
    <property type="entry name" value="SDR_fam"/>
</dbReference>
<dbReference type="Proteomes" id="UP000727407">
    <property type="component" value="Unassembled WGS sequence"/>
</dbReference>
<keyword evidence="4" id="KW-0812">Transmembrane</keyword>
<comment type="similarity">
    <text evidence="1 3">Belongs to the short-chain dehydrogenases/reductases (SDR) family.</text>
</comment>
<dbReference type="InterPro" id="IPR057326">
    <property type="entry name" value="KR_dom"/>
</dbReference>
<dbReference type="AlphaFoldDB" id="A0A8J4TW42"/>
<organism evidence="6 7">
    <name type="scientific">Clarias magur</name>
    <name type="common">Asian catfish</name>
    <name type="synonym">Macropteronotus magur</name>
    <dbReference type="NCBI Taxonomy" id="1594786"/>
    <lineage>
        <taxon>Eukaryota</taxon>
        <taxon>Metazoa</taxon>
        <taxon>Chordata</taxon>
        <taxon>Craniata</taxon>
        <taxon>Vertebrata</taxon>
        <taxon>Euteleostomi</taxon>
        <taxon>Actinopterygii</taxon>
        <taxon>Neopterygii</taxon>
        <taxon>Teleostei</taxon>
        <taxon>Ostariophysi</taxon>
        <taxon>Siluriformes</taxon>
        <taxon>Clariidae</taxon>
        <taxon>Clarias</taxon>
    </lineage>
</organism>
<evidence type="ECO:0000313" key="7">
    <source>
        <dbReference type="Proteomes" id="UP000727407"/>
    </source>
</evidence>
<accession>A0A8J4TW42</accession>